<protein>
    <submittedName>
        <fullName evidence="2">DUF4382 domain-containing protein</fullName>
    </submittedName>
</protein>
<organism evidence="2 3">
    <name type="scientific">Niastella soli</name>
    <dbReference type="NCBI Taxonomy" id="2821487"/>
    <lineage>
        <taxon>Bacteria</taxon>
        <taxon>Pseudomonadati</taxon>
        <taxon>Bacteroidota</taxon>
        <taxon>Chitinophagia</taxon>
        <taxon>Chitinophagales</taxon>
        <taxon>Chitinophagaceae</taxon>
        <taxon>Niastella</taxon>
    </lineage>
</organism>
<comment type="caution">
    <text evidence="2">The sequence shown here is derived from an EMBL/GenBank/DDBJ whole genome shotgun (WGS) entry which is preliminary data.</text>
</comment>
<dbReference type="PROSITE" id="PS51257">
    <property type="entry name" value="PROKAR_LIPOPROTEIN"/>
    <property type="match status" value="1"/>
</dbReference>
<gene>
    <name evidence="2" type="ORF">J7I42_25105</name>
</gene>
<evidence type="ECO:0000313" key="2">
    <source>
        <dbReference type="EMBL" id="MBO9203588.1"/>
    </source>
</evidence>
<dbReference type="Pfam" id="PF14321">
    <property type="entry name" value="DUF4382"/>
    <property type="match status" value="1"/>
</dbReference>
<evidence type="ECO:0000313" key="3">
    <source>
        <dbReference type="Proteomes" id="UP000677244"/>
    </source>
</evidence>
<keyword evidence="3" id="KW-1185">Reference proteome</keyword>
<dbReference type="RefSeq" id="WP_209141639.1">
    <property type="nucleotide sequence ID" value="NZ_JAGHKO010000010.1"/>
</dbReference>
<proteinExistence type="predicted"/>
<sequence length="291" mass="32068">MKSMRNLFKYVMIVATGAIVLYACSKDKSDNSTVPEGKQSLSLYLTDGPTDFFDKVNIDIQSVKVLVDTCDKSRKRHDDDDDNQGNGNNNGDKCKVWDSLAITPGVYDLLSLRNGIDTLLAGGMVKDGTIRKIVITLGTKNSIVKDSVNYPLSLLNGQTITIKLYGHEWENFSSGHYRLWLDFDCGRSIVRLRDGRFTLQPFIKAFIIKESGSVKGVIKPGNSKSIVTVYNATDTAYALPWVDGQWKVRGLNSGTYSVYVNAGSGYQDTTINNVSVTVGKETNVGTITLHK</sequence>
<reference evidence="2 3" key="1">
    <citation type="submission" date="2021-03" db="EMBL/GenBank/DDBJ databases">
        <title>Assistant Professor.</title>
        <authorList>
            <person name="Huq M.A."/>
        </authorList>
    </citation>
    <scope>NUCLEOTIDE SEQUENCE [LARGE SCALE GENOMIC DNA]</scope>
    <source>
        <strain evidence="2 3">MAH-29</strain>
    </source>
</reference>
<dbReference type="InterPro" id="IPR025491">
    <property type="entry name" value="DUF4382"/>
</dbReference>
<dbReference type="Proteomes" id="UP000677244">
    <property type="component" value="Unassembled WGS sequence"/>
</dbReference>
<dbReference type="EMBL" id="JAGHKO010000010">
    <property type="protein sequence ID" value="MBO9203588.1"/>
    <property type="molecule type" value="Genomic_DNA"/>
</dbReference>
<feature type="domain" description="DUF4382" evidence="1">
    <location>
        <begin position="40"/>
        <end position="201"/>
    </location>
</feature>
<accession>A0ABS3Z099</accession>
<evidence type="ECO:0000259" key="1">
    <source>
        <dbReference type="Pfam" id="PF14321"/>
    </source>
</evidence>
<name>A0ABS3Z099_9BACT</name>